<dbReference type="Pfam" id="PF00512">
    <property type="entry name" value="HisKA"/>
    <property type="match status" value="1"/>
</dbReference>
<dbReference type="InterPro" id="IPR036890">
    <property type="entry name" value="HATPase_C_sf"/>
</dbReference>
<dbReference type="InterPro" id="IPR003661">
    <property type="entry name" value="HisK_dim/P_dom"/>
</dbReference>
<feature type="transmembrane region" description="Helical" evidence="5">
    <location>
        <begin position="143"/>
        <end position="162"/>
    </location>
</feature>
<gene>
    <name evidence="8" type="ORF">D5R81_16295</name>
</gene>
<evidence type="ECO:0000259" key="6">
    <source>
        <dbReference type="PROSITE" id="PS50109"/>
    </source>
</evidence>
<dbReference type="PROSITE" id="PS50110">
    <property type="entry name" value="RESPONSE_REGULATORY"/>
    <property type="match status" value="1"/>
</dbReference>
<dbReference type="RefSeq" id="WP_121854685.1">
    <property type="nucleotide sequence ID" value="NZ_CP037952.1"/>
</dbReference>
<keyword evidence="9" id="KW-1185">Reference proteome</keyword>
<reference evidence="8 9" key="1">
    <citation type="submission" date="2018-09" db="EMBL/GenBank/DDBJ databases">
        <title>Phylogeny of the Shewanellaceae, and recommendation for two new genera, Pseudoshewanella and Parashewanella.</title>
        <authorList>
            <person name="Wang G."/>
        </authorList>
    </citation>
    <scope>NUCLEOTIDE SEQUENCE [LARGE SCALE GENOMIC DNA]</scope>
    <source>
        <strain evidence="8 9">KCTC 22492</strain>
    </source>
</reference>
<dbReference type="Gene3D" id="3.40.50.2300">
    <property type="match status" value="1"/>
</dbReference>
<evidence type="ECO:0000256" key="3">
    <source>
        <dbReference type="ARBA" id="ARBA00022553"/>
    </source>
</evidence>
<evidence type="ECO:0000256" key="5">
    <source>
        <dbReference type="SAM" id="Phobius"/>
    </source>
</evidence>
<feature type="modified residue" description="4-aspartylphosphate" evidence="4">
    <location>
        <position position="522"/>
    </location>
</feature>
<dbReference type="InterPro" id="IPR036097">
    <property type="entry name" value="HisK_dim/P_sf"/>
</dbReference>
<feature type="transmembrane region" description="Helical" evidence="5">
    <location>
        <begin position="55"/>
        <end position="72"/>
    </location>
</feature>
<keyword evidence="8" id="KW-0808">Transferase</keyword>
<dbReference type="GO" id="GO:0000155">
    <property type="term" value="F:phosphorelay sensor kinase activity"/>
    <property type="evidence" value="ECO:0007669"/>
    <property type="project" value="InterPro"/>
</dbReference>
<dbReference type="EC" id="2.7.13.3" evidence="2"/>
<sequence length="593" mass="66890">MDTSSPHKIESVESQILKDKLDVLAGNYNSIAYANIVVSIFTIYVMFDVIEHFKLYSWCGFIVLWTFIRVIVRNHYTSKKIFSSKEVDSWSLIFTILTLVAGLTWGYGGWFFIIESEPHLITFIAVTWIGMSAGSIGSNGVHFPGFLAFAMPIMLALSARIMSIGEQSYIILGFFAFSLTVGFLGFAYANHKSVLESLRLRYQNIDLLNLLEEKNDALNEQIENVKNANQQKSKFLAAASHDLRQPLQSLTLFSEVLQYNELDESSERTLGKMTQSISALNSLFNRLLDISRLDAGDIKPIIQPIPFKLIIEKLNRNFATQCATNNIKLVIQDTELVVQSDPELLLRCFSNLINNAVLHSQCELISVNVVKNNNNAVVTISDNGCGIPITDKESVFEEFHQLNNPERDRNKGLGLGLAIVKRMFTLLNHPLSLDSEPNKGTTFTVQLPISITHTTPITSGSRRQLHDFNNEKVLVIDDEMDIREAMENLLRKWNLHVVSIADKQELLKLLDTDYTPDIIVSDYRLPKSVTGGELIELFRETRQIKIPAMLITGDTDPKRIAEARETGLLLMHKPIQPAKLRLALTQTLQSYPN</sequence>
<evidence type="ECO:0000256" key="1">
    <source>
        <dbReference type="ARBA" id="ARBA00000085"/>
    </source>
</evidence>
<dbReference type="AlphaFoldDB" id="A0A3A6TFW9"/>
<dbReference type="SUPFAM" id="SSF55874">
    <property type="entry name" value="ATPase domain of HSP90 chaperone/DNA topoisomerase II/histidine kinase"/>
    <property type="match status" value="1"/>
</dbReference>
<dbReference type="SMART" id="SM00448">
    <property type="entry name" value="REC"/>
    <property type="match status" value="1"/>
</dbReference>
<dbReference type="InterPro" id="IPR003594">
    <property type="entry name" value="HATPase_dom"/>
</dbReference>
<comment type="catalytic activity">
    <reaction evidence="1">
        <text>ATP + protein L-histidine = ADP + protein N-phospho-L-histidine.</text>
        <dbReference type="EC" id="2.7.13.3"/>
    </reaction>
</comment>
<feature type="transmembrane region" description="Helical" evidence="5">
    <location>
        <begin position="31"/>
        <end position="50"/>
    </location>
</feature>
<dbReference type="PRINTS" id="PR00344">
    <property type="entry name" value="BCTRLSENSOR"/>
</dbReference>
<keyword evidence="5" id="KW-0472">Membrane</keyword>
<accession>A0A3A6TFW9</accession>
<feature type="transmembrane region" description="Helical" evidence="5">
    <location>
        <begin position="92"/>
        <end position="113"/>
    </location>
</feature>
<dbReference type="PANTHER" id="PTHR43547">
    <property type="entry name" value="TWO-COMPONENT HISTIDINE KINASE"/>
    <property type="match status" value="1"/>
</dbReference>
<dbReference type="SUPFAM" id="SSF52172">
    <property type="entry name" value="CheY-like"/>
    <property type="match status" value="1"/>
</dbReference>
<keyword evidence="5" id="KW-1133">Transmembrane helix</keyword>
<keyword evidence="3 4" id="KW-0597">Phosphoprotein</keyword>
<dbReference type="SUPFAM" id="SSF47384">
    <property type="entry name" value="Homodimeric domain of signal transducing histidine kinase"/>
    <property type="match status" value="1"/>
</dbReference>
<feature type="domain" description="Response regulatory" evidence="7">
    <location>
        <begin position="472"/>
        <end position="588"/>
    </location>
</feature>
<dbReference type="SMART" id="SM00388">
    <property type="entry name" value="HisKA"/>
    <property type="match status" value="1"/>
</dbReference>
<dbReference type="Pfam" id="PF02518">
    <property type="entry name" value="HATPase_c"/>
    <property type="match status" value="1"/>
</dbReference>
<dbReference type="PANTHER" id="PTHR43547:SF2">
    <property type="entry name" value="HYBRID SIGNAL TRANSDUCTION HISTIDINE KINASE C"/>
    <property type="match status" value="1"/>
</dbReference>
<keyword evidence="8" id="KW-0418">Kinase</keyword>
<dbReference type="InterPro" id="IPR004358">
    <property type="entry name" value="Sig_transdc_His_kin-like_C"/>
</dbReference>
<dbReference type="Gene3D" id="3.30.565.10">
    <property type="entry name" value="Histidine kinase-like ATPase, C-terminal domain"/>
    <property type="match status" value="1"/>
</dbReference>
<evidence type="ECO:0000256" key="2">
    <source>
        <dbReference type="ARBA" id="ARBA00012438"/>
    </source>
</evidence>
<protein>
    <recommendedName>
        <fullName evidence="2">histidine kinase</fullName>
        <ecNumber evidence="2">2.7.13.3</ecNumber>
    </recommendedName>
</protein>
<dbReference type="Proteomes" id="UP000273022">
    <property type="component" value="Unassembled WGS sequence"/>
</dbReference>
<dbReference type="InterPro" id="IPR001789">
    <property type="entry name" value="Sig_transdc_resp-reg_receiver"/>
</dbReference>
<dbReference type="CDD" id="cd00075">
    <property type="entry name" value="HATPase"/>
    <property type="match status" value="1"/>
</dbReference>
<dbReference type="InterPro" id="IPR011006">
    <property type="entry name" value="CheY-like_superfamily"/>
</dbReference>
<organism evidence="8 9">
    <name type="scientific">Parashewanella spongiae</name>
    <dbReference type="NCBI Taxonomy" id="342950"/>
    <lineage>
        <taxon>Bacteria</taxon>
        <taxon>Pseudomonadati</taxon>
        <taxon>Pseudomonadota</taxon>
        <taxon>Gammaproteobacteria</taxon>
        <taxon>Alteromonadales</taxon>
        <taxon>Shewanellaceae</taxon>
        <taxon>Parashewanella</taxon>
    </lineage>
</organism>
<keyword evidence="5" id="KW-0812">Transmembrane</keyword>
<evidence type="ECO:0000313" key="8">
    <source>
        <dbReference type="EMBL" id="RJY07197.1"/>
    </source>
</evidence>
<name>A0A3A6TFW9_9GAMM</name>
<feature type="domain" description="Histidine kinase" evidence="6">
    <location>
        <begin position="238"/>
        <end position="451"/>
    </location>
</feature>
<dbReference type="CDD" id="cd00082">
    <property type="entry name" value="HisKA"/>
    <property type="match status" value="1"/>
</dbReference>
<evidence type="ECO:0000256" key="4">
    <source>
        <dbReference type="PROSITE-ProRule" id="PRU00169"/>
    </source>
</evidence>
<proteinExistence type="predicted"/>
<dbReference type="SMART" id="SM00387">
    <property type="entry name" value="HATPase_c"/>
    <property type="match status" value="1"/>
</dbReference>
<dbReference type="EMBL" id="QYYH01000130">
    <property type="protein sequence ID" value="RJY07197.1"/>
    <property type="molecule type" value="Genomic_DNA"/>
</dbReference>
<dbReference type="InterPro" id="IPR005467">
    <property type="entry name" value="His_kinase_dom"/>
</dbReference>
<dbReference type="Gene3D" id="1.10.287.130">
    <property type="match status" value="1"/>
</dbReference>
<comment type="caution">
    <text evidence="8">The sequence shown here is derived from an EMBL/GenBank/DDBJ whole genome shotgun (WGS) entry which is preliminary data.</text>
</comment>
<evidence type="ECO:0000313" key="9">
    <source>
        <dbReference type="Proteomes" id="UP000273022"/>
    </source>
</evidence>
<dbReference type="CDD" id="cd00156">
    <property type="entry name" value="REC"/>
    <property type="match status" value="1"/>
</dbReference>
<feature type="transmembrane region" description="Helical" evidence="5">
    <location>
        <begin position="169"/>
        <end position="189"/>
    </location>
</feature>
<dbReference type="PROSITE" id="PS50109">
    <property type="entry name" value="HIS_KIN"/>
    <property type="match status" value="1"/>
</dbReference>
<dbReference type="Pfam" id="PF00072">
    <property type="entry name" value="Response_reg"/>
    <property type="match status" value="1"/>
</dbReference>
<dbReference type="OrthoDB" id="9764438at2"/>
<evidence type="ECO:0000259" key="7">
    <source>
        <dbReference type="PROSITE" id="PS50110"/>
    </source>
</evidence>